<comment type="caution">
    <text evidence="1">The sequence shown here is derived from an EMBL/GenBank/DDBJ whole genome shotgun (WGS) entry which is preliminary data.</text>
</comment>
<evidence type="ECO:0000313" key="1">
    <source>
        <dbReference type="EMBL" id="GAA4520498.1"/>
    </source>
</evidence>
<accession>A0ABP8R843</accession>
<gene>
    <name evidence="1" type="ORF">GCM10023191_097530</name>
</gene>
<dbReference type="EMBL" id="BAABHF010000066">
    <property type="protein sequence ID" value="GAA4520498.1"/>
    <property type="molecule type" value="Genomic_DNA"/>
</dbReference>
<evidence type="ECO:0000313" key="2">
    <source>
        <dbReference type="Proteomes" id="UP001500503"/>
    </source>
</evidence>
<name>A0ABP8R843_9ACTN</name>
<keyword evidence="2" id="KW-1185">Reference proteome</keyword>
<sequence length="191" mass="22241">METQRLCIEALQRFNQVFYEREHPEYRHRLATWQQARRGTLPDALWENVDPRTLAAWAGLPYALLYLRWEALFPDEWFAYAKGWGTKQVLLSLFTRGSNDVPGSVVHQLIDLVVLAARREHRCEDVGYARLARVLDRPHLRARLAAVAEQPIEPARLRAGYLLWLLDHPDAPHPKKSQWLSWLSAQDSRPS</sequence>
<reference evidence="2" key="1">
    <citation type="journal article" date="2019" name="Int. J. Syst. Evol. Microbiol.">
        <title>The Global Catalogue of Microorganisms (GCM) 10K type strain sequencing project: providing services to taxonomists for standard genome sequencing and annotation.</title>
        <authorList>
            <consortium name="The Broad Institute Genomics Platform"/>
            <consortium name="The Broad Institute Genome Sequencing Center for Infectious Disease"/>
            <person name="Wu L."/>
            <person name="Ma J."/>
        </authorList>
    </citation>
    <scope>NUCLEOTIDE SEQUENCE [LARGE SCALE GENOMIC DNA]</scope>
    <source>
        <strain evidence="2">JCM 17933</strain>
    </source>
</reference>
<dbReference type="Proteomes" id="UP001500503">
    <property type="component" value="Unassembled WGS sequence"/>
</dbReference>
<organism evidence="1 2">
    <name type="scientific">Actinoallomurus oryzae</name>
    <dbReference type="NCBI Taxonomy" id="502180"/>
    <lineage>
        <taxon>Bacteria</taxon>
        <taxon>Bacillati</taxon>
        <taxon>Actinomycetota</taxon>
        <taxon>Actinomycetes</taxon>
        <taxon>Streptosporangiales</taxon>
        <taxon>Thermomonosporaceae</taxon>
        <taxon>Actinoallomurus</taxon>
    </lineage>
</organism>
<proteinExistence type="predicted"/>
<protein>
    <submittedName>
        <fullName evidence="1">Uncharacterized protein</fullName>
    </submittedName>
</protein>